<name>A0A803NTS7_CANSA</name>
<reference evidence="1" key="2">
    <citation type="submission" date="2021-03" db="UniProtKB">
        <authorList>
            <consortium name="EnsemblPlants"/>
        </authorList>
    </citation>
    <scope>IDENTIFICATION</scope>
</reference>
<protein>
    <submittedName>
        <fullName evidence="1">Uncharacterized protein</fullName>
    </submittedName>
</protein>
<sequence>MLEDQQLHQQHQAAIHAQMAMRPIGTNNGIHPMHHVEAAAAVGASGSVGLNSAAGPNERCGGGKQECSEAETVGAVVRGPQLLKMQRTPNDKALLVIPYGFM</sequence>
<dbReference type="Gramene" id="evm.model.02.1474">
    <property type="protein sequence ID" value="cds.evm.model.02.1474"/>
    <property type="gene ID" value="evm.TU.02.1474"/>
</dbReference>
<dbReference type="AlphaFoldDB" id="A0A803NTS7"/>
<dbReference type="EnsemblPlants" id="evm.model.02.1474">
    <property type="protein sequence ID" value="cds.evm.model.02.1474"/>
    <property type="gene ID" value="evm.TU.02.1474"/>
</dbReference>
<keyword evidence="2" id="KW-1185">Reference proteome</keyword>
<organism evidence="1 2">
    <name type="scientific">Cannabis sativa</name>
    <name type="common">Hemp</name>
    <name type="synonym">Marijuana</name>
    <dbReference type="NCBI Taxonomy" id="3483"/>
    <lineage>
        <taxon>Eukaryota</taxon>
        <taxon>Viridiplantae</taxon>
        <taxon>Streptophyta</taxon>
        <taxon>Embryophyta</taxon>
        <taxon>Tracheophyta</taxon>
        <taxon>Spermatophyta</taxon>
        <taxon>Magnoliopsida</taxon>
        <taxon>eudicotyledons</taxon>
        <taxon>Gunneridae</taxon>
        <taxon>Pentapetalae</taxon>
        <taxon>rosids</taxon>
        <taxon>fabids</taxon>
        <taxon>Rosales</taxon>
        <taxon>Cannabaceae</taxon>
        <taxon>Cannabis</taxon>
    </lineage>
</organism>
<accession>A0A803NTS7</accession>
<dbReference type="EMBL" id="UZAU01000198">
    <property type="status" value="NOT_ANNOTATED_CDS"/>
    <property type="molecule type" value="Genomic_DNA"/>
</dbReference>
<dbReference type="Proteomes" id="UP000596661">
    <property type="component" value="Chromosome 2"/>
</dbReference>
<reference evidence="1" key="1">
    <citation type="submission" date="2018-11" db="EMBL/GenBank/DDBJ databases">
        <authorList>
            <person name="Grassa J C."/>
        </authorList>
    </citation>
    <scope>NUCLEOTIDE SEQUENCE [LARGE SCALE GENOMIC DNA]</scope>
</reference>
<evidence type="ECO:0000313" key="2">
    <source>
        <dbReference type="Proteomes" id="UP000596661"/>
    </source>
</evidence>
<proteinExistence type="predicted"/>
<evidence type="ECO:0000313" key="1">
    <source>
        <dbReference type="EnsemblPlants" id="cds.evm.model.02.1474"/>
    </source>
</evidence>